<keyword evidence="2" id="KW-0238">DNA-binding</keyword>
<dbReference type="Gene3D" id="3.30.450.40">
    <property type="match status" value="1"/>
</dbReference>
<keyword evidence="7" id="KW-1185">Reference proteome</keyword>
<name>A0ABU8TCD3_9PSEU</name>
<dbReference type="InterPro" id="IPR029016">
    <property type="entry name" value="GAF-like_dom_sf"/>
</dbReference>
<evidence type="ECO:0000256" key="2">
    <source>
        <dbReference type="ARBA" id="ARBA00023125"/>
    </source>
</evidence>
<protein>
    <submittedName>
        <fullName evidence="6">IclR family transcriptional regulator</fullName>
    </submittedName>
</protein>
<evidence type="ECO:0000259" key="4">
    <source>
        <dbReference type="PROSITE" id="PS51077"/>
    </source>
</evidence>
<dbReference type="SMART" id="SM00346">
    <property type="entry name" value="HTH_ICLR"/>
    <property type="match status" value="1"/>
</dbReference>
<dbReference type="Pfam" id="PF01614">
    <property type="entry name" value="IclR_C"/>
    <property type="match status" value="1"/>
</dbReference>
<proteinExistence type="predicted"/>
<keyword evidence="3" id="KW-0804">Transcription</keyword>
<dbReference type="PANTHER" id="PTHR30136">
    <property type="entry name" value="HELIX-TURN-HELIX TRANSCRIPTIONAL REGULATOR, ICLR FAMILY"/>
    <property type="match status" value="1"/>
</dbReference>
<sequence>MAPTNSVVSAIRVLEAVGERQPVGLSEVARAVDLPKSTVLRTLRTLAEVGWCGLGEDARWRLTYRAFAVGNQARDAGGLRERALPVLHELQLATGETVHLAAPDGRELVLVERLDTAHRLRAFLPLGHRIPLHASATGQAYLAACTDEEVERYLAGPLEPSTGHTVTDPGRLRECLAQVRARGWSVNPEGLSDGIAAVGAAVLGPDGRPVGSLSVSGPTVRMTEDVFDGHGAAAADAARRISRELGAGLRT</sequence>
<evidence type="ECO:0000313" key="7">
    <source>
        <dbReference type="Proteomes" id="UP001364211"/>
    </source>
</evidence>
<dbReference type="Pfam" id="PF09339">
    <property type="entry name" value="HTH_IclR"/>
    <property type="match status" value="1"/>
</dbReference>
<dbReference type="Proteomes" id="UP001364211">
    <property type="component" value="Unassembled WGS sequence"/>
</dbReference>
<dbReference type="PANTHER" id="PTHR30136:SF24">
    <property type="entry name" value="HTH-TYPE TRANSCRIPTIONAL REPRESSOR ALLR"/>
    <property type="match status" value="1"/>
</dbReference>
<dbReference type="InterPro" id="IPR036388">
    <property type="entry name" value="WH-like_DNA-bd_sf"/>
</dbReference>
<feature type="domain" description="IclR-ED" evidence="5">
    <location>
        <begin position="65"/>
        <end position="247"/>
    </location>
</feature>
<dbReference type="InterPro" id="IPR005471">
    <property type="entry name" value="Tscrpt_reg_IclR_N"/>
</dbReference>
<reference evidence="6 7" key="1">
    <citation type="submission" date="2024-03" db="EMBL/GenBank/DDBJ databases">
        <title>Draft genome sequence of Pseudonocardia sp. DW16-2.</title>
        <authorList>
            <person name="Duangmal K."/>
        </authorList>
    </citation>
    <scope>NUCLEOTIDE SEQUENCE [LARGE SCALE GENOMIC DNA]</scope>
    <source>
        <strain evidence="6 7">DW16-2</strain>
    </source>
</reference>
<dbReference type="PROSITE" id="PS51077">
    <property type="entry name" value="HTH_ICLR"/>
    <property type="match status" value="1"/>
</dbReference>
<dbReference type="PROSITE" id="PS51078">
    <property type="entry name" value="ICLR_ED"/>
    <property type="match status" value="1"/>
</dbReference>
<dbReference type="InterPro" id="IPR036390">
    <property type="entry name" value="WH_DNA-bd_sf"/>
</dbReference>
<evidence type="ECO:0000256" key="1">
    <source>
        <dbReference type="ARBA" id="ARBA00023015"/>
    </source>
</evidence>
<dbReference type="Gene3D" id="1.10.10.10">
    <property type="entry name" value="Winged helix-like DNA-binding domain superfamily/Winged helix DNA-binding domain"/>
    <property type="match status" value="1"/>
</dbReference>
<dbReference type="InterPro" id="IPR014757">
    <property type="entry name" value="Tscrpt_reg_IclR_C"/>
</dbReference>
<dbReference type="SUPFAM" id="SSF55781">
    <property type="entry name" value="GAF domain-like"/>
    <property type="match status" value="1"/>
</dbReference>
<dbReference type="InterPro" id="IPR050707">
    <property type="entry name" value="HTH_MetabolicPath_Reg"/>
</dbReference>
<evidence type="ECO:0000313" key="6">
    <source>
        <dbReference type="EMBL" id="MEJ8281610.1"/>
    </source>
</evidence>
<organism evidence="6 7">
    <name type="scientific">Pseudonocardia spirodelae</name>
    <dbReference type="NCBI Taxonomy" id="3133431"/>
    <lineage>
        <taxon>Bacteria</taxon>
        <taxon>Bacillati</taxon>
        <taxon>Actinomycetota</taxon>
        <taxon>Actinomycetes</taxon>
        <taxon>Pseudonocardiales</taxon>
        <taxon>Pseudonocardiaceae</taxon>
        <taxon>Pseudonocardia</taxon>
    </lineage>
</organism>
<feature type="domain" description="HTH iclR-type" evidence="4">
    <location>
        <begin position="4"/>
        <end position="64"/>
    </location>
</feature>
<dbReference type="EMBL" id="JBBJUP010000021">
    <property type="protein sequence ID" value="MEJ8281610.1"/>
    <property type="molecule type" value="Genomic_DNA"/>
</dbReference>
<evidence type="ECO:0000256" key="3">
    <source>
        <dbReference type="ARBA" id="ARBA00023163"/>
    </source>
</evidence>
<dbReference type="SUPFAM" id="SSF46785">
    <property type="entry name" value="Winged helix' DNA-binding domain"/>
    <property type="match status" value="1"/>
</dbReference>
<dbReference type="RefSeq" id="WP_340294140.1">
    <property type="nucleotide sequence ID" value="NZ_JBBJUP010000021.1"/>
</dbReference>
<keyword evidence="1" id="KW-0805">Transcription regulation</keyword>
<comment type="caution">
    <text evidence="6">The sequence shown here is derived from an EMBL/GenBank/DDBJ whole genome shotgun (WGS) entry which is preliminary data.</text>
</comment>
<gene>
    <name evidence="6" type="ORF">WJX68_21925</name>
</gene>
<accession>A0ABU8TCD3</accession>
<evidence type="ECO:0000259" key="5">
    <source>
        <dbReference type="PROSITE" id="PS51078"/>
    </source>
</evidence>